<dbReference type="EMBL" id="CM020619">
    <property type="protein sequence ID" value="KAK1865179.1"/>
    <property type="molecule type" value="Genomic_DNA"/>
</dbReference>
<gene>
    <name evidence="1" type="ORF">I4F81_007714</name>
</gene>
<protein>
    <submittedName>
        <fullName evidence="1">Uncharacterized protein</fullName>
    </submittedName>
</protein>
<name>A0ACC3C5F3_PYRYE</name>
<accession>A0ACC3C5F3</accession>
<proteinExistence type="predicted"/>
<comment type="caution">
    <text evidence="1">The sequence shown here is derived from an EMBL/GenBank/DDBJ whole genome shotgun (WGS) entry which is preliminary data.</text>
</comment>
<dbReference type="Proteomes" id="UP000798662">
    <property type="component" value="Chromosome 2"/>
</dbReference>
<sequence length="141" mass="14220">MGGRPPRLGDVDRGGGSGAADSGDGGADLLRGKRPGPGGTGAAGLRLRGAAVVAALHGAPPPVRGGGRGLCHPPAPVGGTCTLAAQARGAAGTFVHVSRRRRPPDKFSLPALCGSERMYVIRGTMRRQWSCKYAEVAAVQC</sequence>
<evidence type="ECO:0000313" key="2">
    <source>
        <dbReference type="Proteomes" id="UP000798662"/>
    </source>
</evidence>
<keyword evidence="2" id="KW-1185">Reference proteome</keyword>
<organism evidence="1 2">
    <name type="scientific">Pyropia yezoensis</name>
    <name type="common">Susabi-nori</name>
    <name type="synonym">Porphyra yezoensis</name>
    <dbReference type="NCBI Taxonomy" id="2788"/>
    <lineage>
        <taxon>Eukaryota</taxon>
        <taxon>Rhodophyta</taxon>
        <taxon>Bangiophyceae</taxon>
        <taxon>Bangiales</taxon>
        <taxon>Bangiaceae</taxon>
        <taxon>Pyropia</taxon>
    </lineage>
</organism>
<evidence type="ECO:0000313" key="1">
    <source>
        <dbReference type="EMBL" id="KAK1865179.1"/>
    </source>
</evidence>
<reference evidence="1" key="1">
    <citation type="submission" date="2019-11" db="EMBL/GenBank/DDBJ databases">
        <title>Nori genome reveals adaptations in red seaweeds to the harsh intertidal environment.</title>
        <authorList>
            <person name="Wang D."/>
            <person name="Mao Y."/>
        </authorList>
    </citation>
    <scope>NUCLEOTIDE SEQUENCE</scope>
    <source>
        <tissue evidence="1">Gametophyte</tissue>
    </source>
</reference>